<evidence type="ECO:0000313" key="4">
    <source>
        <dbReference type="Proteomes" id="UP000688137"/>
    </source>
</evidence>
<evidence type="ECO:0000256" key="1">
    <source>
        <dbReference type="ARBA" id="ARBA00022723"/>
    </source>
</evidence>
<dbReference type="GO" id="GO:0006749">
    <property type="term" value="P:glutathione metabolic process"/>
    <property type="evidence" value="ECO:0007669"/>
    <property type="project" value="InterPro"/>
</dbReference>
<evidence type="ECO:0000313" key="3">
    <source>
        <dbReference type="EMBL" id="CAD8070959.1"/>
    </source>
</evidence>
<evidence type="ECO:0000259" key="2">
    <source>
        <dbReference type="PROSITE" id="PS50206"/>
    </source>
</evidence>
<dbReference type="SMART" id="SM00450">
    <property type="entry name" value="RHOD"/>
    <property type="match status" value="2"/>
</dbReference>
<dbReference type="InterPro" id="IPR044528">
    <property type="entry name" value="POD-like_MBL-fold"/>
</dbReference>
<dbReference type="GO" id="GO:0046872">
    <property type="term" value="F:metal ion binding"/>
    <property type="evidence" value="ECO:0007669"/>
    <property type="project" value="UniProtKB-KW"/>
</dbReference>
<dbReference type="CDD" id="cd00158">
    <property type="entry name" value="RHOD"/>
    <property type="match status" value="1"/>
</dbReference>
<comment type="caution">
    <text evidence="3">The sequence shown here is derived from an EMBL/GenBank/DDBJ whole genome shotgun (WGS) entry which is preliminary data.</text>
</comment>
<feature type="domain" description="Rhodanese" evidence="2">
    <location>
        <begin position="390"/>
        <end position="480"/>
    </location>
</feature>
<dbReference type="Proteomes" id="UP000688137">
    <property type="component" value="Unassembled WGS sequence"/>
</dbReference>
<dbReference type="EMBL" id="CAJJDM010000046">
    <property type="protein sequence ID" value="CAD8070959.1"/>
    <property type="molecule type" value="Genomic_DNA"/>
</dbReference>
<dbReference type="OMA" id="FVHVYCK"/>
<proteinExistence type="predicted"/>
<dbReference type="CDD" id="cd07724">
    <property type="entry name" value="POD-like_MBL-fold"/>
    <property type="match status" value="1"/>
</dbReference>
<organism evidence="3 4">
    <name type="scientific">Paramecium primaurelia</name>
    <dbReference type="NCBI Taxonomy" id="5886"/>
    <lineage>
        <taxon>Eukaryota</taxon>
        <taxon>Sar</taxon>
        <taxon>Alveolata</taxon>
        <taxon>Ciliophora</taxon>
        <taxon>Intramacronucleata</taxon>
        <taxon>Oligohymenophorea</taxon>
        <taxon>Peniculida</taxon>
        <taxon>Parameciidae</taxon>
        <taxon>Paramecium</taxon>
    </lineage>
</organism>
<dbReference type="Pfam" id="PF00581">
    <property type="entry name" value="Rhodanese"/>
    <property type="match status" value="2"/>
</dbReference>
<dbReference type="PANTHER" id="PTHR43084">
    <property type="entry name" value="PERSULFIDE DIOXYGENASE ETHE1"/>
    <property type="match status" value="1"/>
</dbReference>
<dbReference type="PANTHER" id="PTHR43084:SF1">
    <property type="entry name" value="PERSULFIDE DIOXYGENASE ETHE1, MITOCHONDRIAL"/>
    <property type="match status" value="1"/>
</dbReference>
<sequence>MIAVPNICENQLGEKVENQDFFIQQYYIECLSTFSYYIESKGEAAVIDPLRDIEQYVELAKERKANIKWVLETHFHADFVSGHRELAAITGATIVYGPTAIANFPIKQAQDGELLPLGSVQIRVEHTPGHTMESSCFVLVSQGKDHSVYTGDTLFLGEVGRPDLAVKSGELTVEMLASYLYDSLRNKIMKLNDNVIVYPGHGAGSSCGKAIGAGKFCSIGVQKQKNYALQEMSKEEFTKKVLEGMPKPPQYFFHDAKLNKCGPADITLLVNEVQKALTFEQFMGFVKSGVTILDTRPNIAEGIIDGAVNISFMSGLVNFVGAIIKPDTKLVIIANNGQVQDSILRLLRIGYDNILGYLQGGFEVYKNNGGPLATTVKLVSLAEFCDVKADPEKHVFLDVRGTGEHKEIGFIKGAIRVPLPEIEANLEKIPKDKFVHVYCKSGGRAKMAMSLLVKNGYKNVIITQEGGFILIKEKQLLEIEYI</sequence>
<gene>
    <name evidence="3" type="ORF">PPRIM_AZ9-3.1.T0460225</name>
</gene>
<dbReference type="InterPro" id="IPR051682">
    <property type="entry name" value="Mito_Persulfide_Diox"/>
</dbReference>
<dbReference type="Pfam" id="PF00753">
    <property type="entry name" value="Lactamase_B"/>
    <property type="match status" value="1"/>
</dbReference>
<dbReference type="SMART" id="SM00849">
    <property type="entry name" value="Lactamase_B"/>
    <property type="match status" value="1"/>
</dbReference>
<feature type="domain" description="Rhodanese" evidence="2">
    <location>
        <begin position="286"/>
        <end position="374"/>
    </location>
</feature>
<dbReference type="FunFam" id="3.40.250.10:FF:000122">
    <property type="entry name" value="Uncharacterized protein"/>
    <property type="match status" value="1"/>
</dbReference>
<dbReference type="GO" id="GO:0070813">
    <property type="term" value="P:hydrogen sulfide metabolic process"/>
    <property type="evidence" value="ECO:0007669"/>
    <property type="project" value="TreeGrafter"/>
</dbReference>
<protein>
    <recommendedName>
        <fullName evidence="2">Rhodanese domain-containing protein</fullName>
    </recommendedName>
</protein>
<dbReference type="PROSITE" id="PS50206">
    <property type="entry name" value="RHODANESE_3"/>
    <property type="match status" value="2"/>
</dbReference>
<dbReference type="AlphaFoldDB" id="A0A8S1LUP1"/>
<name>A0A8S1LUP1_PARPR</name>
<keyword evidence="4" id="KW-1185">Reference proteome</keyword>
<keyword evidence="1" id="KW-0479">Metal-binding</keyword>
<dbReference type="InterPro" id="IPR001279">
    <property type="entry name" value="Metallo-B-lactamas"/>
</dbReference>
<reference evidence="3" key="1">
    <citation type="submission" date="2021-01" db="EMBL/GenBank/DDBJ databases">
        <authorList>
            <consortium name="Genoscope - CEA"/>
            <person name="William W."/>
        </authorList>
    </citation>
    <scope>NUCLEOTIDE SEQUENCE</scope>
</reference>
<dbReference type="InterPro" id="IPR001763">
    <property type="entry name" value="Rhodanese-like_dom"/>
</dbReference>
<accession>A0A8S1LUP1</accession>
<dbReference type="GO" id="GO:0050313">
    <property type="term" value="F:sulfur dioxygenase activity"/>
    <property type="evidence" value="ECO:0007669"/>
    <property type="project" value="InterPro"/>
</dbReference>
<dbReference type="FunFam" id="3.60.15.10:FF:000030">
    <property type="entry name" value="Metallo-beta-lactamase family protein"/>
    <property type="match status" value="1"/>
</dbReference>